<evidence type="ECO:0000256" key="4">
    <source>
        <dbReference type="ARBA" id="ARBA00022833"/>
    </source>
</evidence>
<feature type="transmembrane region" description="Helical" evidence="7">
    <location>
        <begin position="7"/>
        <end position="26"/>
    </location>
</feature>
<evidence type="ECO:0000256" key="7">
    <source>
        <dbReference type="SAM" id="Phobius"/>
    </source>
</evidence>
<feature type="transmembrane region" description="Helical" evidence="7">
    <location>
        <begin position="280"/>
        <end position="306"/>
    </location>
</feature>
<keyword evidence="5 6" id="KW-0482">Metalloprotease</keyword>
<comment type="cofactor">
    <cofactor evidence="6">
        <name>Zn(2+)</name>
        <dbReference type="ChEBI" id="CHEBI:29105"/>
    </cofactor>
    <text evidence="6">Binds 1 zinc ion per subunit.</text>
</comment>
<evidence type="ECO:0000256" key="1">
    <source>
        <dbReference type="ARBA" id="ARBA00022670"/>
    </source>
</evidence>
<keyword evidence="7" id="KW-1133">Transmembrane helix</keyword>
<dbReference type="PANTHER" id="PTHR10120">
    <property type="entry name" value="CAAX PRENYL PROTEASE 1"/>
    <property type="match status" value="1"/>
</dbReference>
<organism evidence="9 10">
    <name type="scientific">Candidatus Wallbacteria bacterium GWC2_49_35</name>
    <dbReference type="NCBI Taxonomy" id="1817813"/>
    <lineage>
        <taxon>Bacteria</taxon>
        <taxon>Candidatus Walliibacteriota</taxon>
    </lineage>
</organism>
<dbReference type="Proteomes" id="UP000178735">
    <property type="component" value="Unassembled WGS sequence"/>
</dbReference>
<evidence type="ECO:0000313" key="9">
    <source>
        <dbReference type="EMBL" id="OGM01043.1"/>
    </source>
</evidence>
<name>A0A1F7WE28_9BACT</name>
<evidence type="ECO:0000256" key="2">
    <source>
        <dbReference type="ARBA" id="ARBA00022723"/>
    </source>
</evidence>
<comment type="similarity">
    <text evidence="6">Belongs to the peptidase M48 family.</text>
</comment>
<evidence type="ECO:0000256" key="5">
    <source>
        <dbReference type="ARBA" id="ARBA00023049"/>
    </source>
</evidence>
<dbReference type="GO" id="GO:0006508">
    <property type="term" value="P:proteolysis"/>
    <property type="evidence" value="ECO:0007669"/>
    <property type="project" value="UniProtKB-KW"/>
</dbReference>
<feature type="transmembrane region" description="Helical" evidence="7">
    <location>
        <begin position="139"/>
        <end position="160"/>
    </location>
</feature>
<feature type="transmembrane region" description="Helical" evidence="7">
    <location>
        <begin position="60"/>
        <end position="80"/>
    </location>
</feature>
<protein>
    <recommendedName>
        <fullName evidence="8">Peptidase M48 domain-containing protein</fullName>
    </recommendedName>
</protein>
<keyword evidence="4 6" id="KW-0862">Zinc</keyword>
<evidence type="ECO:0000313" key="10">
    <source>
        <dbReference type="Proteomes" id="UP000178735"/>
    </source>
</evidence>
<dbReference type="GO" id="GO:0046872">
    <property type="term" value="F:metal ion binding"/>
    <property type="evidence" value="ECO:0007669"/>
    <property type="project" value="UniProtKB-KW"/>
</dbReference>
<keyword evidence="7" id="KW-0812">Transmembrane</keyword>
<evidence type="ECO:0000256" key="6">
    <source>
        <dbReference type="RuleBase" id="RU003983"/>
    </source>
</evidence>
<feature type="transmembrane region" description="Helical" evidence="7">
    <location>
        <begin position="101"/>
        <end position="119"/>
    </location>
</feature>
<proteinExistence type="inferred from homology"/>
<comment type="caution">
    <text evidence="9">The sequence shown here is derived from an EMBL/GenBank/DDBJ whole genome shotgun (WGS) entry which is preliminary data.</text>
</comment>
<dbReference type="InterPro" id="IPR001915">
    <property type="entry name" value="Peptidase_M48"/>
</dbReference>
<feature type="transmembrane region" description="Helical" evidence="7">
    <location>
        <begin position="167"/>
        <end position="190"/>
    </location>
</feature>
<dbReference type="Gene3D" id="3.30.2010.10">
    <property type="entry name" value="Metalloproteases ('zincins'), catalytic domain"/>
    <property type="match status" value="1"/>
</dbReference>
<feature type="domain" description="Peptidase M48" evidence="8">
    <location>
        <begin position="200"/>
        <end position="417"/>
    </location>
</feature>
<dbReference type="AlphaFoldDB" id="A0A1F7WE28"/>
<accession>A0A1F7WE28</accession>
<dbReference type="STRING" id="1817813.A2008_11925"/>
<dbReference type="EMBL" id="MGFH01000245">
    <property type="protein sequence ID" value="OGM01043.1"/>
    <property type="molecule type" value="Genomic_DNA"/>
</dbReference>
<dbReference type="GO" id="GO:0004222">
    <property type="term" value="F:metalloendopeptidase activity"/>
    <property type="evidence" value="ECO:0007669"/>
    <property type="project" value="InterPro"/>
</dbReference>
<keyword evidence="2" id="KW-0479">Metal-binding</keyword>
<gene>
    <name evidence="9" type="ORF">A2008_11925</name>
</gene>
<feature type="transmembrane region" description="Helical" evidence="7">
    <location>
        <begin position="318"/>
        <end position="336"/>
    </location>
</feature>
<evidence type="ECO:0000256" key="3">
    <source>
        <dbReference type="ARBA" id="ARBA00022801"/>
    </source>
</evidence>
<dbReference type="Pfam" id="PF01435">
    <property type="entry name" value="Peptidase_M48"/>
    <property type="match status" value="1"/>
</dbReference>
<sequence length="424" mass="47580">MKKAVYSFLFIYFSARLALFFSGFYMSPDDGFYGGASADISATSAARALEYYRWGYEFRILSFINAAVFLFLCAKAFFTIPAVEPVLRNGYAELASGAARFYTGFALAVLPYKFVLGYVREKRFGFFNQGPGGWSVLYFKQFVLSLLVLIAVLAAAKFIVSFFRDKWHYAAALCVPAAGLAFTLLLQFAVLPAFYNTIPLADAALKERLLSLANANFVHAREISVIDESSYSSHTNAFFTGFGPFRRIYLCDTLLSVHDHDEIEAIYAHELGHYIYDHELYGILLASLASAAAFFLAASIFWRLGITHEAIAANFNRYSIFALILSQAAYFFIMPVENYISRHFERAADDFAMDSVVRQGLANSLKPRDEIVKKAVAAHKGLFINLAEKNRSLASPDRFNYFFFATHPSITERLRRAGRSADAK</sequence>
<evidence type="ECO:0000259" key="8">
    <source>
        <dbReference type="Pfam" id="PF01435"/>
    </source>
</evidence>
<reference evidence="9 10" key="1">
    <citation type="journal article" date="2016" name="Nat. Commun.">
        <title>Thousands of microbial genomes shed light on interconnected biogeochemical processes in an aquifer system.</title>
        <authorList>
            <person name="Anantharaman K."/>
            <person name="Brown C.T."/>
            <person name="Hug L.A."/>
            <person name="Sharon I."/>
            <person name="Castelle C.J."/>
            <person name="Probst A.J."/>
            <person name="Thomas B.C."/>
            <person name="Singh A."/>
            <person name="Wilkins M.J."/>
            <person name="Karaoz U."/>
            <person name="Brodie E.L."/>
            <person name="Williams K.H."/>
            <person name="Hubbard S.S."/>
            <person name="Banfield J.F."/>
        </authorList>
    </citation>
    <scope>NUCLEOTIDE SEQUENCE [LARGE SCALE GENOMIC DNA]</scope>
</reference>
<keyword evidence="7" id="KW-0472">Membrane</keyword>
<keyword evidence="3 6" id="KW-0378">Hydrolase</keyword>
<keyword evidence="1 6" id="KW-0645">Protease</keyword>